<dbReference type="Gene3D" id="3.40.50.12780">
    <property type="entry name" value="N-terminal domain of ligase-like"/>
    <property type="match status" value="1"/>
</dbReference>
<proteinExistence type="predicted"/>
<feature type="non-terminal residue" evidence="2">
    <location>
        <position position="214"/>
    </location>
</feature>
<name>X1HC44_9ZZZZ</name>
<dbReference type="Pfam" id="PF00501">
    <property type="entry name" value="AMP-binding"/>
    <property type="match status" value="1"/>
</dbReference>
<evidence type="ECO:0000313" key="2">
    <source>
        <dbReference type="EMBL" id="GAH67766.1"/>
    </source>
</evidence>
<accession>X1HC44</accession>
<gene>
    <name evidence="2" type="ORF">S03H2_50738</name>
</gene>
<dbReference type="EMBL" id="BARU01032151">
    <property type="protein sequence ID" value="GAH67766.1"/>
    <property type="molecule type" value="Genomic_DNA"/>
</dbReference>
<dbReference type="AlphaFoldDB" id="X1HC44"/>
<organism evidence="2">
    <name type="scientific">marine sediment metagenome</name>
    <dbReference type="NCBI Taxonomy" id="412755"/>
    <lineage>
        <taxon>unclassified sequences</taxon>
        <taxon>metagenomes</taxon>
        <taxon>ecological metagenomes</taxon>
    </lineage>
</organism>
<sequence>MNLGQMLEEVVGGYGKKTAIVSGDRRLSYAELDEASNKVANSLISMGVNKGDRVATLLTDSPEFVIIYFGIVKAGSIAVPLNPTYKVDELASLFDNCQPKVLVAESPTLESLVPALPRFKSIKHVIDSGSKYEGQFPGYREIMATSSTQRIEVEPEPEDIATISYTGGPTNRPRGAMFSHRNLCTEAIISRDGFQQTNKDIMMLFALPLFHMFG</sequence>
<dbReference type="SUPFAM" id="SSF56801">
    <property type="entry name" value="Acetyl-CoA synthetase-like"/>
    <property type="match status" value="1"/>
</dbReference>
<feature type="domain" description="AMP-dependent synthetase/ligase" evidence="1">
    <location>
        <begin position="8"/>
        <end position="214"/>
    </location>
</feature>
<dbReference type="PANTHER" id="PTHR43767">
    <property type="entry name" value="LONG-CHAIN-FATTY-ACID--COA LIGASE"/>
    <property type="match status" value="1"/>
</dbReference>
<dbReference type="InterPro" id="IPR050237">
    <property type="entry name" value="ATP-dep_AMP-bd_enzyme"/>
</dbReference>
<reference evidence="2" key="1">
    <citation type="journal article" date="2014" name="Front. Microbiol.">
        <title>High frequency of phylogenetically diverse reductive dehalogenase-homologous genes in deep subseafloor sedimentary metagenomes.</title>
        <authorList>
            <person name="Kawai M."/>
            <person name="Futagami T."/>
            <person name="Toyoda A."/>
            <person name="Takaki Y."/>
            <person name="Nishi S."/>
            <person name="Hori S."/>
            <person name="Arai W."/>
            <person name="Tsubouchi T."/>
            <person name="Morono Y."/>
            <person name="Uchiyama I."/>
            <person name="Ito T."/>
            <person name="Fujiyama A."/>
            <person name="Inagaki F."/>
            <person name="Takami H."/>
        </authorList>
    </citation>
    <scope>NUCLEOTIDE SEQUENCE</scope>
    <source>
        <strain evidence="2">Expedition CK06-06</strain>
    </source>
</reference>
<evidence type="ECO:0000259" key="1">
    <source>
        <dbReference type="Pfam" id="PF00501"/>
    </source>
</evidence>
<dbReference type="PANTHER" id="PTHR43767:SF1">
    <property type="entry name" value="NONRIBOSOMAL PEPTIDE SYNTHASE PES1 (EUROFUNG)-RELATED"/>
    <property type="match status" value="1"/>
</dbReference>
<protein>
    <recommendedName>
        <fullName evidence="1">AMP-dependent synthetase/ligase domain-containing protein</fullName>
    </recommendedName>
</protein>
<dbReference type="InterPro" id="IPR042099">
    <property type="entry name" value="ANL_N_sf"/>
</dbReference>
<dbReference type="InterPro" id="IPR000873">
    <property type="entry name" value="AMP-dep_synth/lig_dom"/>
</dbReference>
<comment type="caution">
    <text evidence="2">The sequence shown here is derived from an EMBL/GenBank/DDBJ whole genome shotgun (WGS) entry which is preliminary data.</text>
</comment>